<accession>A0A3N2CY04</accession>
<feature type="transmembrane region" description="Helical" evidence="1">
    <location>
        <begin position="149"/>
        <end position="168"/>
    </location>
</feature>
<keyword evidence="1" id="KW-1133">Transmembrane helix</keyword>
<gene>
    <name evidence="2" type="ORF">EDD33_3222</name>
</gene>
<feature type="transmembrane region" description="Helical" evidence="1">
    <location>
        <begin position="68"/>
        <end position="89"/>
    </location>
</feature>
<dbReference type="EMBL" id="RKHO01000001">
    <property type="protein sequence ID" value="ROR92333.1"/>
    <property type="molecule type" value="Genomic_DNA"/>
</dbReference>
<keyword evidence="3" id="KW-1185">Reference proteome</keyword>
<proteinExistence type="predicted"/>
<keyword evidence="1" id="KW-0812">Transmembrane</keyword>
<reference evidence="2 3" key="1">
    <citation type="submission" date="2018-11" db="EMBL/GenBank/DDBJ databases">
        <title>Sequencing the genomes of 1000 actinobacteria strains.</title>
        <authorList>
            <person name="Klenk H.-P."/>
        </authorList>
    </citation>
    <scope>NUCLEOTIDE SEQUENCE [LARGE SCALE GENOMIC DNA]</scope>
    <source>
        <strain evidence="2 3">DSM 12652</strain>
    </source>
</reference>
<dbReference type="AlphaFoldDB" id="A0A3N2CY04"/>
<dbReference type="RefSeq" id="WP_170169846.1">
    <property type="nucleotide sequence ID" value="NZ_RKHO01000001.1"/>
</dbReference>
<keyword evidence="1" id="KW-0472">Membrane</keyword>
<sequence>MSHVPTARAAGVVLWGRALALSAVAFAVGGVAHVQADGLLPGPVALGLLLLLGALAVAPLLRRPASTLRVVLLLAAGQGVVHTVLAVVAGHRGDPTAAPAAAPPPLPAGSGSRRGSFHDVAYDATPVGSGDPLTLPAPLLHALTDVVDHPVMALAHLLAAAACGWWLARGEQALWQLVALTARAWTRPVAAVLLAVRARALLDVLRTLLTDVRRTVALPDPPPRFAELHARRVPRRGPPLAA</sequence>
<dbReference type="Proteomes" id="UP000281738">
    <property type="component" value="Unassembled WGS sequence"/>
</dbReference>
<evidence type="ECO:0000256" key="1">
    <source>
        <dbReference type="SAM" id="Phobius"/>
    </source>
</evidence>
<evidence type="ECO:0000313" key="2">
    <source>
        <dbReference type="EMBL" id="ROR92333.1"/>
    </source>
</evidence>
<comment type="caution">
    <text evidence="2">The sequence shown here is derived from an EMBL/GenBank/DDBJ whole genome shotgun (WGS) entry which is preliminary data.</text>
</comment>
<evidence type="ECO:0000313" key="3">
    <source>
        <dbReference type="Proteomes" id="UP000281738"/>
    </source>
</evidence>
<name>A0A3N2CY04_9ACTN</name>
<organism evidence="2 3">
    <name type="scientific">Nocardioides aurantiacus</name>
    <dbReference type="NCBI Taxonomy" id="86796"/>
    <lineage>
        <taxon>Bacteria</taxon>
        <taxon>Bacillati</taxon>
        <taxon>Actinomycetota</taxon>
        <taxon>Actinomycetes</taxon>
        <taxon>Propionibacteriales</taxon>
        <taxon>Nocardioidaceae</taxon>
        <taxon>Nocardioides</taxon>
    </lineage>
</organism>
<protein>
    <submittedName>
        <fullName evidence="2">Uncharacterized protein</fullName>
    </submittedName>
</protein>
<feature type="transmembrane region" description="Helical" evidence="1">
    <location>
        <begin position="40"/>
        <end position="61"/>
    </location>
</feature>
<feature type="transmembrane region" description="Helical" evidence="1">
    <location>
        <begin position="12"/>
        <end position="34"/>
    </location>
</feature>